<dbReference type="InterPro" id="IPR036291">
    <property type="entry name" value="NAD(P)-bd_dom_sf"/>
</dbReference>
<evidence type="ECO:0000313" key="3">
    <source>
        <dbReference type="EMBL" id="QQL50838.1"/>
    </source>
</evidence>
<dbReference type="Proteomes" id="UP000429232">
    <property type="component" value="Chromosome"/>
</dbReference>
<protein>
    <submittedName>
        <fullName evidence="3">Gfo/Idh/MocA family oxidoreductase</fullName>
    </submittedName>
</protein>
<dbReference type="Gene3D" id="3.40.50.720">
    <property type="entry name" value="NAD(P)-binding Rossmann-like Domain"/>
    <property type="match status" value="1"/>
</dbReference>
<dbReference type="EMBL" id="CP066775">
    <property type="protein sequence ID" value="QQL50838.1"/>
    <property type="molecule type" value="Genomic_DNA"/>
</dbReference>
<dbReference type="AlphaFoldDB" id="A0A6I4I4N6"/>
<evidence type="ECO:0000259" key="1">
    <source>
        <dbReference type="Pfam" id="PF01408"/>
    </source>
</evidence>
<dbReference type="RefSeq" id="WP_157526663.1">
    <property type="nucleotide sequence ID" value="NZ_CP066775.1"/>
</dbReference>
<keyword evidence="4" id="KW-1185">Reference proteome</keyword>
<dbReference type="SUPFAM" id="SSF55347">
    <property type="entry name" value="Glyceraldehyde-3-phosphate dehydrogenase-like, C-terminal domain"/>
    <property type="match status" value="1"/>
</dbReference>
<feature type="domain" description="GFO/IDH/MocA-like oxidoreductase" evidence="2">
    <location>
        <begin position="125"/>
        <end position="247"/>
    </location>
</feature>
<sequence length="336" mass="38054">MKILIIGLGSMGKRRIRNLKALNISDICGFDQRADRRKEAEDLYGIKTYSTFEDALATKVDALVISVPPDIHHVYMKHAIKEQLPFFVEASVVDDDMDSIIKDVEQAGILAAPSSTMTFHPAIKKIMSFVTEGVLGKITNVIYHSGQYLPDWHTYETVKEFYVSNKSTGGAREIVPFELTWLVKLLGFPAAVTGLFKKTIEITGAEEIDDTYNALFDYGSFILNLSIDVVSRLATRKLLINGSEGQLQWDWNDDYITVYTPDQGSLKHHFSLIDAQAGYNKNITEQMYIEEMDAFIQSINQNRPFVNDLRQDHKVLKLLYALEESGNNAKTVKIEW</sequence>
<dbReference type="KEGG" id="mgik:GO620_005100"/>
<dbReference type="GO" id="GO:0000166">
    <property type="term" value="F:nucleotide binding"/>
    <property type="evidence" value="ECO:0007669"/>
    <property type="project" value="InterPro"/>
</dbReference>
<dbReference type="InterPro" id="IPR055170">
    <property type="entry name" value="GFO_IDH_MocA-like_dom"/>
</dbReference>
<dbReference type="PANTHER" id="PTHR43377">
    <property type="entry name" value="BILIVERDIN REDUCTASE A"/>
    <property type="match status" value="1"/>
</dbReference>
<dbReference type="Pfam" id="PF22725">
    <property type="entry name" value="GFO_IDH_MocA_C3"/>
    <property type="match status" value="1"/>
</dbReference>
<evidence type="ECO:0000313" key="4">
    <source>
        <dbReference type="Proteomes" id="UP000429232"/>
    </source>
</evidence>
<proteinExistence type="predicted"/>
<evidence type="ECO:0000259" key="2">
    <source>
        <dbReference type="Pfam" id="PF22725"/>
    </source>
</evidence>
<dbReference type="InterPro" id="IPR051450">
    <property type="entry name" value="Gfo/Idh/MocA_Oxidoreductases"/>
</dbReference>
<gene>
    <name evidence="3" type="ORF">GO620_005100</name>
</gene>
<dbReference type="Gene3D" id="3.30.360.10">
    <property type="entry name" value="Dihydrodipicolinate Reductase, domain 2"/>
    <property type="match status" value="1"/>
</dbReference>
<accession>A0A6I4I4N6</accession>
<reference evidence="3 4" key="1">
    <citation type="submission" date="2020-12" db="EMBL/GenBank/DDBJ databases">
        <title>HMF7856_wgs.fasta genome submission.</title>
        <authorList>
            <person name="Kang H."/>
            <person name="Kim H."/>
            <person name="Joh K."/>
        </authorList>
    </citation>
    <scope>NUCLEOTIDE SEQUENCE [LARGE SCALE GENOMIC DNA]</scope>
    <source>
        <strain evidence="3 4">HMF7856</strain>
    </source>
</reference>
<dbReference type="PANTHER" id="PTHR43377:SF1">
    <property type="entry name" value="BILIVERDIN REDUCTASE A"/>
    <property type="match status" value="1"/>
</dbReference>
<dbReference type="InterPro" id="IPR000683">
    <property type="entry name" value="Gfo/Idh/MocA-like_OxRdtase_N"/>
</dbReference>
<dbReference type="Pfam" id="PF01408">
    <property type="entry name" value="GFO_IDH_MocA"/>
    <property type="match status" value="1"/>
</dbReference>
<feature type="domain" description="Gfo/Idh/MocA-like oxidoreductase N-terminal" evidence="1">
    <location>
        <begin position="1"/>
        <end position="89"/>
    </location>
</feature>
<organism evidence="3 4">
    <name type="scientific">Mucilaginibacter ginkgonis</name>
    <dbReference type="NCBI Taxonomy" id="2682091"/>
    <lineage>
        <taxon>Bacteria</taxon>
        <taxon>Pseudomonadati</taxon>
        <taxon>Bacteroidota</taxon>
        <taxon>Sphingobacteriia</taxon>
        <taxon>Sphingobacteriales</taxon>
        <taxon>Sphingobacteriaceae</taxon>
        <taxon>Mucilaginibacter</taxon>
    </lineage>
</organism>
<dbReference type="SUPFAM" id="SSF51735">
    <property type="entry name" value="NAD(P)-binding Rossmann-fold domains"/>
    <property type="match status" value="1"/>
</dbReference>
<name>A0A6I4I4N6_9SPHI</name>